<dbReference type="CDD" id="cd20612">
    <property type="entry name" value="CYP_LDS-like_C"/>
    <property type="match status" value="1"/>
</dbReference>
<dbReference type="GO" id="GO:0004497">
    <property type="term" value="F:monooxygenase activity"/>
    <property type="evidence" value="ECO:0007669"/>
    <property type="project" value="InterPro"/>
</dbReference>
<gene>
    <name evidence="7" type="ORF">E8E12_011394</name>
</gene>
<dbReference type="GO" id="GO:0020037">
    <property type="term" value="F:heme binding"/>
    <property type="evidence" value="ECO:0007669"/>
    <property type="project" value="InterPro"/>
</dbReference>
<dbReference type="InterPro" id="IPR037120">
    <property type="entry name" value="Haem_peroxidase_sf_animal"/>
</dbReference>
<evidence type="ECO:0008006" key="9">
    <source>
        <dbReference type="Google" id="ProtNLM"/>
    </source>
</evidence>
<dbReference type="Gene3D" id="1.10.640.10">
    <property type="entry name" value="Haem peroxidase domain superfamily, animal type"/>
    <property type="match status" value="1"/>
</dbReference>
<protein>
    <recommendedName>
        <fullName evidence="9">Heme peroxidase</fullName>
    </recommendedName>
</protein>
<dbReference type="Pfam" id="PF00067">
    <property type="entry name" value="p450"/>
    <property type="match status" value="1"/>
</dbReference>
<evidence type="ECO:0000256" key="4">
    <source>
        <dbReference type="ARBA" id="ARBA00023002"/>
    </source>
</evidence>
<evidence type="ECO:0000313" key="7">
    <source>
        <dbReference type="EMBL" id="KAF3048232.1"/>
    </source>
</evidence>
<dbReference type="InterPro" id="IPR019791">
    <property type="entry name" value="Haem_peroxidase_animal"/>
</dbReference>
<dbReference type="GO" id="GO:0006631">
    <property type="term" value="P:fatty acid metabolic process"/>
    <property type="evidence" value="ECO:0007669"/>
    <property type="project" value="UniProtKB-ARBA"/>
</dbReference>
<dbReference type="AlphaFoldDB" id="A0A9P5C7K1"/>
<keyword evidence="6" id="KW-0349">Heme</keyword>
<dbReference type="GO" id="GO:0006979">
    <property type="term" value="P:response to oxidative stress"/>
    <property type="evidence" value="ECO:0007669"/>
    <property type="project" value="InterPro"/>
</dbReference>
<dbReference type="EMBL" id="SWKV01000001">
    <property type="protein sequence ID" value="KAF3048232.1"/>
    <property type="molecule type" value="Genomic_DNA"/>
</dbReference>
<keyword evidence="5 6" id="KW-0408">Iron</keyword>
<dbReference type="GO" id="GO:0005506">
    <property type="term" value="F:iron ion binding"/>
    <property type="evidence" value="ECO:0007669"/>
    <property type="project" value="InterPro"/>
</dbReference>
<accession>A0A9P5C7K1</accession>
<comment type="caution">
    <text evidence="7">The sequence shown here is derived from an EMBL/GenBank/DDBJ whole genome shotgun (WGS) entry which is preliminary data.</text>
</comment>
<reference evidence="7" key="1">
    <citation type="submission" date="2019-04" db="EMBL/GenBank/DDBJ databases">
        <title>Sequencing of skin fungus with MAO and IRED activity.</title>
        <authorList>
            <person name="Marsaioli A.J."/>
            <person name="Bonatto J.M.C."/>
            <person name="Reis Junior O."/>
        </authorList>
    </citation>
    <scope>NUCLEOTIDE SEQUENCE</scope>
    <source>
        <strain evidence="7">28M1</strain>
    </source>
</reference>
<evidence type="ECO:0000313" key="8">
    <source>
        <dbReference type="Proteomes" id="UP000758155"/>
    </source>
</evidence>
<dbReference type="GO" id="GO:0051213">
    <property type="term" value="F:dioxygenase activity"/>
    <property type="evidence" value="ECO:0007669"/>
    <property type="project" value="UniProtKB-KW"/>
</dbReference>
<evidence type="ECO:0000256" key="5">
    <source>
        <dbReference type="ARBA" id="ARBA00023004"/>
    </source>
</evidence>
<dbReference type="SUPFAM" id="SSF48264">
    <property type="entry name" value="Cytochrome P450"/>
    <property type="match status" value="1"/>
</dbReference>
<dbReference type="Proteomes" id="UP000758155">
    <property type="component" value="Unassembled WGS sequence"/>
</dbReference>
<sequence>MHFLDNSLRWMPLTPMLQYHRTYVMAAEAKAAWDAHIDTRTGKPLPKAAEPSELTKLRNALGNPFKKMAGVIGAAAAPVPDTGDGSKIAPEDDPTILKKIADGLGDLSYLGVDNVKTLLEIQKDKMLGGYTDDKTYLMEGLIRTAAALPDGSKMRDDLTNTFVTQLWNDLEHPPQSYLGAKYQYRTADGSNNSLIHPQLGAAGTPYARTVKPSMMQTPARPDAGVVFDSIMTRKHAELHPNRISSMLFYIASIIIHDCFRTEHTEDGLDSNSLTSSYLDLAPLYGSNQKEQDAMRTMKDGKIHPDCFSENRLLFFPPGVGAILIMFNRFHNHVVENLATINELGRFTKPSAEPPKATGVQQDDDAAQAKWKAAWIRYDNDLFQTGRLITCGLYVNIILIDYVRTILDLNRTDSNWQLNPRAEVKDLPLGIGNQVSAEFNLVYRWHSTVSDRDEKWTQELMKKMWPDKDYRKLTKKEFMEGLHNVYAKDYEANPAKRNFANLKRNADGTLPDDDLVEILTSSIEDCANSFGPNRVPEVFRVIEMMGIEQARKWNLGSLNEFRKYFHLEPHRTFEDVTSDKYVQQQLKHLYDHPDKIEIYPGIVVEDAKQAMAPGSGLCPPYTVSRAVLSDAVALVRGDRFYTHDYNPRTLTNWGYSLVNYDTGVDNGCVFYKLFLDAFPNHFTNNSVYVHYPLTIPSAMEESLTDLGKAKLYDFSKPKKSSHPQLVKEYKIATEIMKDQETFKVTWGEAMEYIMGNASRDFMLAGDGKKNAESRAMVSKALYVADWDKEVRSYYTAKTQELLAEKSAKIANFNQVDIIRDVGNLAHVHFCAELFMLPLKTEERPHGIFTEAELYMIMSGVFALIFFDVNPAGSFPLHIKAHKATEILGNVVAKNVETIAHSGILSRITQAIWPNDSALKSYGIHFIERLLKSGIEPEKLVYGHMLGTAGGMVSNQGQLFGQTIEYYLLGAGKKHWADIQKLAQDDSDAAFQKLQRYFLEGSRLAGETAVVRAAAKDTTVTDSGRTLNIKAGEKVFVNLRAASHDPTIFPNPDEVDLDRPMDSYIHLGYGPHQCLGLPMAKVTLTCMLKEVAKLKNLRPAAGEQGKLHKVEKKMYPGEKYPYHAYLTENWDMYFPFPCALKVCWDD</sequence>
<proteinExistence type="predicted"/>
<evidence type="ECO:0000256" key="6">
    <source>
        <dbReference type="PIRSR" id="PIRSR619791-2"/>
    </source>
</evidence>
<dbReference type="Pfam" id="PF03098">
    <property type="entry name" value="An_peroxidase"/>
    <property type="match status" value="2"/>
</dbReference>
<dbReference type="GO" id="GO:0004601">
    <property type="term" value="F:peroxidase activity"/>
    <property type="evidence" value="ECO:0007669"/>
    <property type="project" value="InterPro"/>
</dbReference>
<dbReference type="InterPro" id="IPR010255">
    <property type="entry name" value="Haem_peroxidase_sf"/>
</dbReference>
<dbReference type="PANTHER" id="PTHR11903">
    <property type="entry name" value="PROSTAGLANDIN G/H SYNTHASE"/>
    <property type="match status" value="1"/>
</dbReference>
<dbReference type="PRINTS" id="PR00457">
    <property type="entry name" value="ANPEROXIDASE"/>
</dbReference>
<keyword evidence="2 6" id="KW-0479">Metal-binding</keyword>
<keyword evidence="3" id="KW-0223">Dioxygenase</keyword>
<dbReference type="Gene3D" id="1.10.630.10">
    <property type="entry name" value="Cytochrome P450"/>
    <property type="match status" value="1"/>
</dbReference>
<dbReference type="InterPro" id="IPR034812">
    <property type="entry name" value="Ppo-like_N"/>
</dbReference>
<keyword evidence="8" id="KW-1185">Reference proteome</keyword>
<dbReference type="PANTHER" id="PTHR11903:SF13">
    <property type="entry name" value="LINOLEATE 10R-LIPOXYGENASE"/>
    <property type="match status" value="1"/>
</dbReference>
<evidence type="ECO:0000256" key="1">
    <source>
        <dbReference type="ARBA" id="ARBA00011881"/>
    </source>
</evidence>
<dbReference type="InterPro" id="IPR036396">
    <property type="entry name" value="Cyt_P450_sf"/>
</dbReference>
<dbReference type="CDD" id="cd09817">
    <property type="entry name" value="linoleate_diol_synthase_like"/>
    <property type="match status" value="1"/>
</dbReference>
<dbReference type="InterPro" id="IPR001128">
    <property type="entry name" value="Cyt_P450"/>
</dbReference>
<dbReference type="GO" id="GO:0016705">
    <property type="term" value="F:oxidoreductase activity, acting on paired donors, with incorporation or reduction of molecular oxygen"/>
    <property type="evidence" value="ECO:0007669"/>
    <property type="project" value="InterPro"/>
</dbReference>
<dbReference type="InterPro" id="IPR050783">
    <property type="entry name" value="Oxylipin_biosynth_metab"/>
</dbReference>
<dbReference type="OrthoDB" id="823504at2759"/>
<dbReference type="PROSITE" id="PS50292">
    <property type="entry name" value="PEROXIDASE_3"/>
    <property type="match status" value="1"/>
</dbReference>
<keyword evidence="4" id="KW-0560">Oxidoreductase</keyword>
<name>A0A9P5C7K1_9PLEO</name>
<feature type="binding site" description="axial binding residue" evidence="6">
    <location>
        <position position="445"/>
    </location>
    <ligand>
        <name>heme b</name>
        <dbReference type="ChEBI" id="CHEBI:60344"/>
    </ligand>
    <ligandPart>
        <name>Fe</name>
        <dbReference type="ChEBI" id="CHEBI:18248"/>
    </ligandPart>
</feature>
<dbReference type="SUPFAM" id="SSF48113">
    <property type="entry name" value="Heme-dependent peroxidases"/>
    <property type="match status" value="1"/>
</dbReference>
<evidence type="ECO:0000256" key="2">
    <source>
        <dbReference type="ARBA" id="ARBA00022723"/>
    </source>
</evidence>
<organism evidence="7 8">
    <name type="scientific">Didymella heteroderae</name>
    <dbReference type="NCBI Taxonomy" id="1769908"/>
    <lineage>
        <taxon>Eukaryota</taxon>
        <taxon>Fungi</taxon>
        <taxon>Dikarya</taxon>
        <taxon>Ascomycota</taxon>
        <taxon>Pezizomycotina</taxon>
        <taxon>Dothideomycetes</taxon>
        <taxon>Pleosporomycetidae</taxon>
        <taxon>Pleosporales</taxon>
        <taxon>Pleosporineae</taxon>
        <taxon>Didymellaceae</taxon>
        <taxon>Didymella</taxon>
    </lineage>
</organism>
<comment type="subunit">
    <text evidence="1">Homotetramer.</text>
</comment>
<evidence type="ECO:0000256" key="3">
    <source>
        <dbReference type="ARBA" id="ARBA00022964"/>
    </source>
</evidence>